<dbReference type="Proteomes" id="UP000178121">
    <property type="component" value="Unassembled WGS sequence"/>
</dbReference>
<organism evidence="2 3">
    <name type="scientific">Candidatus Taylorbacteria bacterium RIFCSPHIGHO2_01_FULL_51_15</name>
    <dbReference type="NCBI Taxonomy" id="1802304"/>
    <lineage>
        <taxon>Bacteria</taxon>
        <taxon>Candidatus Tayloriibacteriota</taxon>
    </lineage>
</organism>
<feature type="region of interest" description="Disordered" evidence="1">
    <location>
        <begin position="82"/>
        <end position="135"/>
    </location>
</feature>
<dbReference type="EMBL" id="MHRI01000005">
    <property type="protein sequence ID" value="OHA21696.1"/>
    <property type="molecule type" value="Genomic_DNA"/>
</dbReference>
<sequence length="135" mass="15403">MRKTQTDPKKQRNRIAAAEIHKQPTIRFQVEMLRRRLPRIGLMMAKTGLRTKREFFDYAFTIFEWAIEETAVGNTVGSLTPKSVFRSLETPPLKNVQGYEEKDKPQNERTSVTTGTINGTEKTTGRGQGDSNETL</sequence>
<evidence type="ECO:0000313" key="2">
    <source>
        <dbReference type="EMBL" id="OHA21696.1"/>
    </source>
</evidence>
<name>A0A1G2MCR3_9BACT</name>
<protein>
    <submittedName>
        <fullName evidence="2">Uncharacterized protein</fullName>
    </submittedName>
</protein>
<comment type="caution">
    <text evidence="2">The sequence shown here is derived from an EMBL/GenBank/DDBJ whole genome shotgun (WGS) entry which is preliminary data.</text>
</comment>
<evidence type="ECO:0000256" key="1">
    <source>
        <dbReference type="SAM" id="MobiDB-lite"/>
    </source>
</evidence>
<dbReference type="AlphaFoldDB" id="A0A1G2MCR3"/>
<gene>
    <name evidence="2" type="ORF">A2849_02235</name>
</gene>
<feature type="compositionally biased region" description="Low complexity" evidence="1">
    <location>
        <begin position="113"/>
        <end position="122"/>
    </location>
</feature>
<reference evidence="2 3" key="1">
    <citation type="journal article" date="2016" name="Nat. Commun.">
        <title>Thousands of microbial genomes shed light on interconnected biogeochemical processes in an aquifer system.</title>
        <authorList>
            <person name="Anantharaman K."/>
            <person name="Brown C.T."/>
            <person name="Hug L.A."/>
            <person name="Sharon I."/>
            <person name="Castelle C.J."/>
            <person name="Probst A.J."/>
            <person name="Thomas B.C."/>
            <person name="Singh A."/>
            <person name="Wilkins M.J."/>
            <person name="Karaoz U."/>
            <person name="Brodie E.L."/>
            <person name="Williams K.H."/>
            <person name="Hubbard S.S."/>
            <person name="Banfield J.F."/>
        </authorList>
    </citation>
    <scope>NUCLEOTIDE SEQUENCE [LARGE SCALE GENOMIC DNA]</scope>
</reference>
<evidence type="ECO:0000313" key="3">
    <source>
        <dbReference type="Proteomes" id="UP000178121"/>
    </source>
</evidence>
<accession>A0A1G2MCR3</accession>
<proteinExistence type="predicted"/>